<reference evidence="4 5" key="1">
    <citation type="journal article" name="Sci. Rep.">
        <title>Telomere-to-telomere assembled and centromere annotated genomes of the two main subspecies of the button mushroom Agaricus bisporus reveal especially polymorphic chromosome ends.</title>
        <authorList>
            <person name="Sonnenberg A.S.M."/>
            <person name="Sedaghat-Telgerd N."/>
            <person name="Lavrijssen B."/>
            <person name="Ohm R.A."/>
            <person name="Hendrickx P.M."/>
            <person name="Scholtmeijer K."/>
            <person name="Baars J.J.P."/>
            <person name="van Peer A."/>
        </authorList>
    </citation>
    <scope>NUCLEOTIDE SEQUENCE [LARGE SCALE GENOMIC DNA]</scope>
    <source>
        <strain evidence="4 5">H119_p4</strain>
    </source>
</reference>
<dbReference type="SUPFAM" id="SSF47027">
    <property type="entry name" value="Acyl-CoA binding protein"/>
    <property type="match status" value="1"/>
</dbReference>
<evidence type="ECO:0000259" key="3">
    <source>
        <dbReference type="PROSITE" id="PS51228"/>
    </source>
</evidence>
<dbReference type="InterPro" id="IPR000582">
    <property type="entry name" value="Acyl-CoA-binding_protein"/>
</dbReference>
<dbReference type="PANTHER" id="PTHR23310:SF62">
    <property type="entry name" value="ACYL-COA BINDING PROTEIN 1, ISOFORM A"/>
    <property type="match status" value="1"/>
</dbReference>
<feature type="domain" description="ACB" evidence="3">
    <location>
        <begin position="3"/>
        <end position="92"/>
    </location>
</feature>
<proteinExistence type="inferred from homology"/>
<evidence type="ECO:0000313" key="4">
    <source>
        <dbReference type="EMBL" id="KAF7773230.1"/>
    </source>
</evidence>
<evidence type="ECO:0000313" key="5">
    <source>
        <dbReference type="Proteomes" id="UP000629468"/>
    </source>
</evidence>
<comment type="similarity">
    <text evidence="1">Belongs to the ACBP family.</text>
</comment>
<dbReference type="Proteomes" id="UP000629468">
    <property type="component" value="Unassembled WGS sequence"/>
</dbReference>
<dbReference type="PRINTS" id="PR00689">
    <property type="entry name" value="ACOABINDINGP"/>
</dbReference>
<dbReference type="FunFam" id="1.20.80.10:FF:000010">
    <property type="entry name" value="Acyl-CoA-binding domain-containing protein 5"/>
    <property type="match status" value="1"/>
</dbReference>
<evidence type="ECO:0000256" key="2">
    <source>
        <dbReference type="ARBA" id="ARBA00023121"/>
    </source>
</evidence>
<protein>
    <recommendedName>
        <fullName evidence="3">ACB domain-containing protein</fullName>
    </recommendedName>
</protein>
<accession>A0A8H7KG52</accession>
<dbReference type="GO" id="GO:0000062">
    <property type="term" value="F:fatty-acyl-CoA binding"/>
    <property type="evidence" value="ECO:0007669"/>
    <property type="project" value="InterPro"/>
</dbReference>
<dbReference type="PANTHER" id="PTHR23310">
    <property type="entry name" value="ACYL-COA-BINDING PROTEIN, ACBP"/>
    <property type="match status" value="1"/>
</dbReference>
<dbReference type="PROSITE" id="PS51228">
    <property type="entry name" value="ACB_2"/>
    <property type="match status" value="1"/>
</dbReference>
<comment type="caution">
    <text evidence="4">The sequence shown here is derived from an EMBL/GenBank/DDBJ whole genome shotgun (WGS) entry which is preliminary data.</text>
</comment>
<keyword evidence="2" id="KW-0446">Lipid-binding</keyword>
<dbReference type="AlphaFoldDB" id="A0A8H7KG52"/>
<dbReference type="Gene3D" id="1.20.80.10">
    <property type="match status" value="1"/>
</dbReference>
<dbReference type="Pfam" id="PF00887">
    <property type="entry name" value="ACBP"/>
    <property type="match status" value="1"/>
</dbReference>
<dbReference type="EMBL" id="JABXXO010000007">
    <property type="protein sequence ID" value="KAF7773230.1"/>
    <property type="molecule type" value="Genomic_DNA"/>
</dbReference>
<sequence>MSYQAKFDKATSIVQNLPKGGPVQPTQDDQLFFYARFKQATIGDVNIPRPGMLDFTGKAKWDAWNEIKGKSKEDAMKEYVEKLLKLLEGNDQAHYDELNNA</sequence>
<dbReference type="OMA" id="YFYKYYK"/>
<dbReference type="InterPro" id="IPR014352">
    <property type="entry name" value="FERM/acyl-CoA-bd_prot_sf"/>
</dbReference>
<name>A0A8H7KG52_AGABI</name>
<dbReference type="GO" id="GO:0006631">
    <property type="term" value="P:fatty acid metabolic process"/>
    <property type="evidence" value="ECO:0007669"/>
    <property type="project" value="TreeGrafter"/>
</dbReference>
<gene>
    <name evidence="4" type="ORF">Agabi119p4_5397</name>
</gene>
<organism evidence="4 5">
    <name type="scientific">Agaricus bisporus var. burnettii</name>
    <dbReference type="NCBI Taxonomy" id="192524"/>
    <lineage>
        <taxon>Eukaryota</taxon>
        <taxon>Fungi</taxon>
        <taxon>Dikarya</taxon>
        <taxon>Basidiomycota</taxon>
        <taxon>Agaricomycotina</taxon>
        <taxon>Agaricomycetes</taxon>
        <taxon>Agaricomycetidae</taxon>
        <taxon>Agaricales</taxon>
        <taxon>Agaricineae</taxon>
        <taxon>Agaricaceae</taxon>
        <taxon>Agaricus</taxon>
    </lineage>
</organism>
<dbReference type="InterPro" id="IPR035984">
    <property type="entry name" value="Acyl-CoA-binding_sf"/>
</dbReference>
<evidence type="ECO:0000256" key="1">
    <source>
        <dbReference type="ARBA" id="ARBA00005567"/>
    </source>
</evidence>